<organism evidence="2 3">
    <name type="scientific">Bradyrhizobium canariense</name>
    <dbReference type="NCBI Taxonomy" id="255045"/>
    <lineage>
        <taxon>Bacteria</taxon>
        <taxon>Pseudomonadati</taxon>
        <taxon>Pseudomonadota</taxon>
        <taxon>Alphaproteobacteria</taxon>
        <taxon>Hyphomicrobiales</taxon>
        <taxon>Nitrobacteraceae</taxon>
        <taxon>Bradyrhizobium</taxon>
    </lineage>
</organism>
<dbReference type="EMBL" id="LT629750">
    <property type="protein sequence ID" value="SDS83750.1"/>
    <property type="molecule type" value="Genomic_DNA"/>
</dbReference>
<dbReference type="Pfam" id="PF02754">
    <property type="entry name" value="CCG"/>
    <property type="match status" value="1"/>
</dbReference>
<dbReference type="GO" id="GO:0016491">
    <property type="term" value="F:oxidoreductase activity"/>
    <property type="evidence" value="ECO:0007669"/>
    <property type="project" value="UniProtKB-ARBA"/>
</dbReference>
<gene>
    <name evidence="2" type="ORF">SAMN05444158_3398</name>
</gene>
<dbReference type="RefSeq" id="WP_167558759.1">
    <property type="nucleotide sequence ID" value="NZ_LT629750.1"/>
</dbReference>
<evidence type="ECO:0000259" key="1">
    <source>
        <dbReference type="Pfam" id="PF02754"/>
    </source>
</evidence>
<dbReference type="AlphaFoldDB" id="A0A1H1VGN2"/>
<proteinExistence type="predicted"/>
<evidence type="ECO:0000313" key="3">
    <source>
        <dbReference type="Proteomes" id="UP000243904"/>
    </source>
</evidence>
<sequence>MNDKRSVNDASVINPGESPAEYFGNVRALGDIMRSDPSRPWLTSLPQEIVSHRLVVWLGCNILRTAHMAETLDDIFKRMGLDFVLLGGPSHCCGSVHTATGLVDVADNMLQRTMDKFDQFGPEQLLYWCPSCDDHLSGHDQNLITDTAKRRLNVTTFLGRFVPQNLLVNPVPLSVAIHRHSDFPEQEEESRAVHELLSRIPGLRVVDTPSAEKLGRHCTVPRIKDFGEAEYVRTMEVWVNEARQLGASHMVSIYHSCHRRLTLLQREHDGVRGLELVNYLTLVARSMGLAEREDKFGRISKMDKVDDMMVELKVEIDERGVNANLMRRALEDQFEKLR</sequence>
<keyword evidence="3" id="KW-1185">Reference proteome</keyword>
<dbReference type="Proteomes" id="UP000243904">
    <property type="component" value="Chromosome I"/>
</dbReference>
<reference evidence="3" key="1">
    <citation type="submission" date="2016-10" db="EMBL/GenBank/DDBJ databases">
        <authorList>
            <person name="Varghese N."/>
            <person name="Submissions S."/>
        </authorList>
    </citation>
    <scope>NUCLEOTIDE SEQUENCE [LARGE SCALE GENOMIC DNA]</scope>
    <source>
        <strain evidence="3">GAS369</strain>
    </source>
</reference>
<name>A0A1H1VGN2_9BRAD</name>
<accession>A0A1H1VGN2</accession>
<feature type="domain" description="Cysteine-rich" evidence="1">
    <location>
        <begin position="56"/>
        <end position="136"/>
    </location>
</feature>
<protein>
    <submittedName>
        <fullName evidence="2">Cysteine-rich domain-containing protein</fullName>
    </submittedName>
</protein>
<dbReference type="InterPro" id="IPR004017">
    <property type="entry name" value="Cys_rich_dom"/>
</dbReference>
<evidence type="ECO:0000313" key="2">
    <source>
        <dbReference type="EMBL" id="SDS83750.1"/>
    </source>
</evidence>